<comment type="caution">
    <text evidence="1">The sequence shown here is derived from an EMBL/GenBank/DDBJ whole genome shotgun (WGS) entry which is preliminary data.</text>
</comment>
<keyword evidence="2" id="KW-1185">Reference proteome</keyword>
<dbReference type="AlphaFoldDB" id="A0A4U5P0J8"/>
<organism evidence="1 2">
    <name type="scientific">Steinernema carpocapsae</name>
    <name type="common">Entomopathogenic nematode</name>
    <dbReference type="NCBI Taxonomy" id="34508"/>
    <lineage>
        <taxon>Eukaryota</taxon>
        <taxon>Metazoa</taxon>
        <taxon>Ecdysozoa</taxon>
        <taxon>Nematoda</taxon>
        <taxon>Chromadorea</taxon>
        <taxon>Rhabditida</taxon>
        <taxon>Tylenchina</taxon>
        <taxon>Panagrolaimomorpha</taxon>
        <taxon>Strongyloidoidea</taxon>
        <taxon>Steinernematidae</taxon>
        <taxon>Steinernema</taxon>
    </lineage>
</organism>
<dbReference type="EMBL" id="AZBU02000003">
    <property type="protein sequence ID" value="TKR89280.1"/>
    <property type="molecule type" value="Genomic_DNA"/>
</dbReference>
<reference evidence="1 2" key="2">
    <citation type="journal article" date="2019" name="G3 (Bethesda)">
        <title>Hybrid Assembly of the Genome of the Entomopathogenic Nematode Steinernema carpocapsae Identifies the X-Chromosome.</title>
        <authorList>
            <person name="Serra L."/>
            <person name="Macchietto M."/>
            <person name="Macias-Munoz A."/>
            <person name="McGill C.J."/>
            <person name="Rodriguez I.M."/>
            <person name="Rodriguez B."/>
            <person name="Murad R."/>
            <person name="Mortazavi A."/>
        </authorList>
    </citation>
    <scope>NUCLEOTIDE SEQUENCE [LARGE SCALE GENOMIC DNA]</scope>
    <source>
        <strain evidence="1 2">ALL</strain>
    </source>
</reference>
<name>A0A4U5P0J8_STECR</name>
<evidence type="ECO:0000313" key="1">
    <source>
        <dbReference type="EMBL" id="TKR89280.1"/>
    </source>
</evidence>
<gene>
    <name evidence="1" type="ORF">L596_013409</name>
</gene>
<sequence length="71" mass="7953">MNTSPQCVATENSTKAFVPYPNIAILRSLETVSRHPDARIVISVFENLPSLEMSGICKLKQRQKIVPFIHS</sequence>
<protein>
    <submittedName>
        <fullName evidence="1">Uncharacterized protein</fullName>
    </submittedName>
</protein>
<accession>A0A4U5P0J8</accession>
<evidence type="ECO:0000313" key="2">
    <source>
        <dbReference type="Proteomes" id="UP000298663"/>
    </source>
</evidence>
<reference evidence="1 2" key="1">
    <citation type="journal article" date="2015" name="Genome Biol.">
        <title>Comparative genomics of Steinernema reveals deeply conserved gene regulatory networks.</title>
        <authorList>
            <person name="Dillman A.R."/>
            <person name="Macchietto M."/>
            <person name="Porter C.F."/>
            <person name="Rogers A."/>
            <person name="Williams B."/>
            <person name="Antoshechkin I."/>
            <person name="Lee M.M."/>
            <person name="Goodwin Z."/>
            <person name="Lu X."/>
            <person name="Lewis E.E."/>
            <person name="Goodrich-Blair H."/>
            <person name="Stock S.P."/>
            <person name="Adams B.J."/>
            <person name="Sternberg P.W."/>
            <person name="Mortazavi A."/>
        </authorList>
    </citation>
    <scope>NUCLEOTIDE SEQUENCE [LARGE SCALE GENOMIC DNA]</scope>
    <source>
        <strain evidence="1 2">ALL</strain>
    </source>
</reference>
<proteinExistence type="predicted"/>
<dbReference type="Proteomes" id="UP000298663">
    <property type="component" value="Unassembled WGS sequence"/>
</dbReference>